<dbReference type="EMBL" id="MEVA01000010">
    <property type="protein sequence ID" value="OGC47412.1"/>
    <property type="molecule type" value="Genomic_DNA"/>
</dbReference>
<organism evidence="2 3">
    <name type="scientific">candidate division WWE3 bacterium RIFCSPHIGHO2_01_FULL_42_13</name>
    <dbReference type="NCBI Taxonomy" id="1802617"/>
    <lineage>
        <taxon>Bacteria</taxon>
        <taxon>Katanobacteria</taxon>
    </lineage>
</organism>
<dbReference type="STRING" id="1802617.A2886_03200"/>
<accession>A0A1F4UR86</accession>
<keyword evidence="1" id="KW-0812">Transmembrane</keyword>
<feature type="transmembrane region" description="Helical" evidence="1">
    <location>
        <begin position="297"/>
        <end position="321"/>
    </location>
</feature>
<comment type="caution">
    <text evidence="2">The sequence shown here is derived from an EMBL/GenBank/DDBJ whole genome shotgun (WGS) entry which is preliminary data.</text>
</comment>
<feature type="transmembrane region" description="Helical" evidence="1">
    <location>
        <begin position="434"/>
        <end position="451"/>
    </location>
</feature>
<feature type="transmembrane region" description="Helical" evidence="1">
    <location>
        <begin position="333"/>
        <end position="352"/>
    </location>
</feature>
<protein>
    <recommendedName>
        <fullName evidence="4">Glycosyltransferase RgtA/B/C/D-like domain-containing protein</fullName>
    </recommendedName>
</protein>
<proteinExistence type="predicted"/>
<feature type="transmembrane region" description="Helical" evidence="1">
    <location>
        <begin position="88"/>
        <end position="110"/>
    </location>
</feature>
<feature type="transmembrane region" description="Helical" evidence="1">
    <location>
        <begin position="6"/>
        <end position="30"/>
    </location>
</feature>
<reference evidence="2 3" key="1">
    <citation type="journal article" date="2016" name="Nat. Commun.">
        <title>Thousands of microbial genomes shed light on interconnected biogeochemical processes in an aquifer system.</title>
        <authorList>
            <person name="Anantharaman K."/>
            <person name="Brown C.T."/>
            <person name="Hug L.A."/>
            <person name="Sharon I."/>
            <person name="Castelle C.J."/>
            <person name="Probst A.J."/>
            <person name="Thomas B.C."/>
            <person name="Singh A."/>
            <person name="Wilkins M.J."/>
            <person name="Karaoz U."/>
            <person name="Brodie E.L."/>
            <person name="Williams K.H."/>
            <person name="Hubbard S.S."/>
            <person name="Banfield J.F."/>
        </authorList>
    </citation>
    <scope>NUCLEOTIDE SEQUENCE [LARGE SCALE GENOMIC DNA]</scope>
</reference>
<feature type="transmembrane region" description="Helical" evidence="1">
    <location>
        <begin position="122"/>
        <end position="141"/>
    </location>
</feature>
<keyword evidence="1" id="KW-0472">Membrane</keyword>
<feature type="transmembrane region" description="Helical" evidence="1">
    <location>
        <begin position="207"/>
        <end position="227"/>
    </location>
</feature>
<name>A0A1F4UR86_UNCKA</name>
<dbReference type="AlphaFoldDB" id="A0A1F4UR86"/>
<evidence type="ECO:0000313" key="2">
    <source>
        <dbReference type="EMBL" id="OGC47412.1"/>
    </source>
</evidence>
<evidence type="ECO:0000256" key="1">
    <source>
        <dbReference type="SAM" id="Phobius"/>
    </source>
</evidence>
<feature type="transmembrane region" description="Helical" evidence="1">
    <location>
        <begin position="60"/>
        <end position="82"/>
    </location>
</feature>
<feature type="transmembrane region" description="Helical" evidence="1">
    <location>
        <begin position="382"/>
        <end position="399"/>
    </location>
</feature>
<gene>
    <name evidence="2" type="ORF">A2886_03200</name>
</gene>
<dbReference type="Proteomes" id="UP000176608">
    <property type="component" value="Unassembled WGS sequence"/>
</dbReference>
<evidence type="ECO:0008006" key="4">
    <source>
        <dbReference type="Google" id="ProtNLM"/>
    </source>
</evidence>
<keyword evidence="1" id="KW-1133">Transmembrane helix</keyword>
<sequence length="646" mass="72379">MILGNFTAAITSSLWFLVPMLVGMPFLFLFKSHAHTLNSADAIDPDGGGLDLADMATDAALAFINGSLVIFLQTLAISYLTNYNPIQLLYPLILIEVLIGLGAGIWHIFLSWGKIKITKETIFAIAVVLTLSLVGFSIWGINNPPGSILNWDMFMHQTTISNIRQGGFNINTKKISDTFNLYSYTPLFHTTVLSAQLFIKNLDIPKFWWFTQYFHYLWTIVASYVIAKRLSGRRFVGLLAAIIGAFVFESVLAYTSLILIPQTIAATCLVFVISRLIQNHDRKVRHSWMQIAWGIVFLPLGHFFVGTAASAILIFSLVFLYATDKFEKLRARLPTFLVVAGVLLIPIAYFLTQGIDLGSLNRSEAAAFTLAVSEKIDYMKEFYGYLALVFFPLGIFFVVKDKSNRNLALGAIIALTVVAVIVTNFPYIIKFYTIGRYFVHAVMAYGIWRIIKNFGKLGQTISIGLLVLMLFTAFTINTHDFKNGLYYDGVASHVKPEELAAVKFLVENGYAKIPDVMIISDPTTMHIFEGLAGINTPGGAFTSRETRQVLSEIFASRDSSRIKEQLFSIEDGLTGSAKQKVLFIISGRFSSWQELSDGQRLGVVWNIWQPVDLTYSDYEFINFLEKNARFTPIYKTPGIAIYEIDR</sequence>
<feature type="transmembrane region" description="Helical" evidence="1">
    <location>
        <begin position="457"/>
        <end position="476"/>
    </location>
</feature>
<evidence type="ECO:0000313" key="3">
    <source>
        <dbReference type="Proteomes" id="UP000176608"/>
    </source>
</evidence>
<feature type="transmembrane region" description="Helical" evidence="1">
    <location>
        <begin position="234"/>
        <end position="252"/>
    </location>
</feature>
<feature type="transmembrane region" description="Helical" evidence="1">
    <location>
        <begin position="405"/>
        <end position="427"/>
    </location>
</feature>